<dbReference type="Pfam" id="PF00403">
    <property type="entry name" value="HMA"/>
    <property type="match status" value="1"/>
</dbReference>
<dbReference type="OrthoDB" id="9813965at2"/>
<accession>A0A4U1IEY2</accession>
<gene>
    <name evidence="2" type="ORF">FAZ69_00520</name>
</gene>
<dbReference type="SUPFAM" id="SSF55008">
    <property type="entry name" value="HMA, heavy metal-associated domain"/>
    <property type="match status" value="1"/>
</dbReference>
<feature type="domain" description="HMA" evidence="1">
    <location>
        <begin position="1"/>
        <end position="64"/>
    </location>
</feature>
<evidence type="ECO:0000313" key="3">
    <source>
        <dbReference type="Proteomes" id="UP000305539"/>
    </source>
</evidence>
<sequence length="85" mass="9286">MIAFEVNDMTCGHCVSTITKALKSVDNHARFTIDQTKRLVTIESADADPKVLQDAIADAGYTPTRIEEGTIEAPDRTKSCCGDRQ</sequence>
<name>A0A4U1IEY2_9BURK</name>
<dbReference type="CDD" id="cd00371">
    <property type="entry name" value="HMA"/>
    <property type="match status" value="1"/>
</dbReference>
<dbReference type="EMBL" id="SWJE01000001">
    <property type="protein sequence ID" value="TKC92222.1"/>
    <property type="molecule type" value="Genomic_DNA"/>
</dbReference>
<protein>
    <submittedName>
        <fullName evidence="2">Heavy-metal-associated domain-containing protein</fullName>
    </submittedName>
</protein>
<keyword evidence="3" id="KW-1185">Reference proteome</keyword>
<evidence type="ECO:0000259" key="1">
    <source>
        <dbReference type="PROSITE" id="PS50846"/>
    </source>
</evidence>
<dbReference type="RefSeq" id="WP_136892003.1">
    <property type="nucleotide sequence ID" value="NZ_SWJE01000001.1"/>
</dbReference>
<dbReference type="PROSITE" id="PS50846">
    <property type="entry name" value="HMA_2"/>
    <property type="match status" value="1"/>
</dbReference>
<reference evidence="2 3" key="1">
    <citation type="submission" date="2019-04" db="EMBL/GenBank/DDBJ databases">
        <title>Trinickia sp. 7GSK02, isolated from subtropical forest soil.</title>
        <authorList>
            <person name="Gao Z.-H."/>
            <person name="Qiu L.-H."/>
        </authorList>
    </citation>
    <scope>NUCLEOTIDE SEQUENCE [LARGE SCALE GENOMIC DNA]</scope>
    <source>
        <strain evidence="2 3">7GSK02</strain>
    </source>
</reference>
<evidence type="ECO:0000313" key="2">
    <source>
        <dbReference type="EMBL" id="TKC92222.1"/>
    </source>
</evidence>
<dbReference type="GO" id="GO:0046872">
    <property type="term" value="F:metal ion binding"/>
    <property type="evidence" value="ECO:0007669"/>
    <property type="project" value="InterPro"/>
</dbReference>
<proteinExistence type="predicted"/>
<dbReference type="Proteomes" id="UP000305539">
    <property type="component" value="Unassembled WGS sequence"/>
</dbReference>
<organism evidence="2 3">
    <name type="scientific">Trinickia terrae</name>
    <dbReference type="NCBI Taxonomy" id="2571161"/>
    <lineage>
        <taxon>Bacteria</taxon>
        <taxon>Pseudomonadati</taxon>
        <taxon>Pseudomonadota</taxon>
        <taxon>Betaproteobacteria</taxon>
        <taxon>Burkholderiales</taxon>
        <taxon>Burkholderiaceae</taxon>
        <taxon>Trinickia</taxon>
    </lineage>
</organism>
<dbReference type="InterPro" id="IPR006121">
    <property type="entry name" value="HMA_dom"/>
</dbReference>
<comment type="caution">
    <text evidence="2">The sequence shown here is derived from an EMBL/GenBank/DDBJ whole genome shotgun (WGS) entry which is preliminary data.</text>
</comment>
<dbReference type="AlphaFoldDB" id="A0A4U1IEY2"/>
<dbReference type="InterPro" id="IPR036163">
    <property type="entry name" value="HMA_dom_sf"/>
</dbReference>
<dbReference type="Gene3D" id="3.30.70.100">
    <property type="match status" value="1"/>
</dbReference>